<comment type="caution">
    <text evidence="2">The sequence shown here is derived from an EMBL/GenBank/DDBJ whole genome shotgun (WGS) entry which is preliminary data.</text>
</comment>
<evidence type="ECO:0000313" key="3">
    <source>
        <dbReference type="Proteomes" id="UP000282084"/>
    </source>
</evidence>
<sequence length="316" mass="35002">MGWIPPLIGSFALVEPLASTAVKTERLTTVRSRELGAELREARTRINLNADKLSKSLGWSASKVSRLEHGQRGADEFDLGALLGRLEVDAASRARIRRLIREQDLGYFLRAHAGRVADSLTCLIIHERAAITMCKYEPMLIPGLLQTESYARTVLELNGHSPDVVAEQVPARMARQSVLTGPNSPAAEFFIHETTLGARIGSNRIMQDQLMRLSFMSEWARIRPRVIPASVGGHPAMSHSFNLMTFTPPVGPVAYVESDVATVFVEDPDAIRAYQRKRQVLAGLALDAEQSRSAFARWADFYDRREDRDAPGPDVA</sequence>
<dbReference type="InterPro" id="IPR043917">
    <property type="entry name" value="DUF5753"/>
</dbReference>
<dbReference type="Gene3D" id="1.10.260.40">
    <property type="entry name" value="lambda repressor-like DNA-binding domains"/>
    <property type="match status" value="1"/>
</dbReference>
<dbReference type="PROSITE" id="PS50943">
    <property type="entry name" value="HTH_CROC1"/>
    <property type="match status" value="1"/>
</dbReference>
<accession>A0A495VT06</accession>
<dbReference type="GO" id="GO:0003677">
    <property type="term" value="F:DNA binding"/>
    <property type="evidence" value="ECO:0007669"/>
    <property type="project" value="InterPro"/>
</dbReference>
<reference evidence="2 3" key="1">
    <citation type="submission" date="2018-10" db="EMBL/GenBank/DDBJ databases">
        <title>Sequencing the genomes of 1000 actinobacteria strains.</title>
        <authorList>
            <person name="Klenk H.-P."/>
        </authorList>
    </citation>
    <scope>NUCLEOTIDE SEQUENCE [LARGE SCALE GENOMIC DNA]</scope>
    <source>
        <strain evidence="2 3">DSM 43800</strain>
    </source>
</reference>
<proteinExistence type="predicted"/>
<dbReference type="InterPro" id="IPR010982">
    <property type="entry name" value="Lambda_DNA-bd_dom_sf"/>
</dbReference>
<dbReference type="Pfam" id="PF19054">
    <property type="entry name" value="DUF5753"/>
    <property type="match status" value="1"/>
</dbReference>
<keyword evidence="3" id="KW-1185">Reference proteome</keyword>
<organism evidence="2 3">
    <name type="scientific">Saccharothrix australiensis</name>
    <dbReference type="NCBI Taxonomy" id="2072"/>
    <lineage>
        <taxon>Bacteria</taxon>
        <taxon>Bacillati</taxon>
        <taxon>Actinomycetota</taxon>
        <taxon>Actinomycetes</taxon>
        <taxon>Pseudonocardiales</taxon>
        <taxon>Pseudonocardiaceae</taxon>
        <taxon>Saccharothrix</taxon>
    </lineage>
</organism>
<dbReference type="EMBL" id="RBXO01000001">
    <property type="protein sequence ID" value="RKT51827.1"/>
    <property type="molecule type" value="Genomic_DNA"/>
</dbReference>
<dbReference type="CDD" id="cd00093">
    <property type="entry name" value="HTH_XRE"/>
    <property type="match status" value="1"/>
</dbReference>
<dbReference type="SUPFAM" id="SSF47413">
    <property type="entry name" value="lambda repressor-like DNA-binding domains"/>
    <property type="match status" value="1"/>
</dbReference>
<dbReference type="AlphaFoldDB" id="A0A495VT06"/>
<dbReference type="Pfam" id="PF13560">
    <property type="entry name" value="HTH_31"/>
    <property type="match status" value="1"/>
</dbReference>
<gene>
    <name evidence="2" type="ORF">C8E97_0314</name>
</gene>
<feature type="domain" description="HTH cro/C1-type" evidence="1">
    <location>
        <begin position="39"/>
        <end position="93"/>
    </location>
</feature>
<dbReference type="RefSeq" id="WP_170211572.1">
    <property type="nucleotide sequence ID" value="NZ_RBXO01000001.1"/>
</dbReference>
<evidence type="ECO:0000313" key="2">
    <source>
        <dbReference type="EMBL" id="RKT51827.1"/>
    </source>
</evidence>
<evidence type="ECO:0000259" key="1">
    <source>
        <dbReference type="PROSITE" id="PS50943"/>
    </source>
</evidence>
<protein>
    <submittedName>
        <fullName evidence="2">Helix-turn-helix protein</fullName>
    </submittedName>
</protein>
<dbReference type="SMART" id="SM00530">
    <property type="entry name" value="HTH_XRE"/>
    <property type="match status" value="1"/>
</dbReference>
<name>A0A495VT06_9PSEU</name>
<dbReference type="Proteomes" id="UP000282084">
    <property type="component" value="Unassembled WGS sequence"/>
</dbReference>
<dbReference type="InterPro" id="IPR001387">
    <property type="entry name" value="Cro/C1-type_HTH"/>
</dbReference>